<dbReference type="InterPro" id="IPR011604">
    <property type="entry name" value="PDDEXK-like_dom_sf"/>
</dbReference>
<evidence type="ECO:0000313" key="2">
    <source>
        <dbReference type="EMBL" id="SVC74400.1"/>
    </source>
</evidence>
<protein>
    <recommendedName>
        <fullName evidence="1">PD-(D/E)XK endonuclease-like domain-containing protein</fullName>
    </recommendedName>
</protein>
<dbReference type="AlphaFoldDB" id="A0A382PNQ1"/>
<dbReference type="Pfam" id="PF12705">
    <property type="entry name" value="PDDEXK_1"/>
    <property type="match status" value="1"/>
</dbReference>
<gene>
    <name evidence="2" type="ORF">METZ01_LOCUS327254</name>
</gene>
<organism evidence="2">
    <name type="scientific">marine metagenome</name>
    <dbReference type="NCBI Taxonomy" id="408172"/>
    <lineage>
        <taxon>unclassified sequences</taxon>
        <taxon>metagenomes</taxon>
        <taxon>ecological metagenomes</taxon>
    </lineage>
</organism>
<name>A0A382PNQ1_9ZZZZ</name>
<dbReference type="InterPro" id="IPR038726">
    <property type="entry name" value="PDDEXK_AddAB-type"/>
</dbReference>
<proteinExistence type="predicted"/>
<evidence type="ECO:0000259" key="1">
    <source>
        <dbReference type="Pfam" id="PF12705"/>
    </source>
</evidence>
<dbReference type="InterPro" id="IPR011335">
    <property type="entry name" value="Restrct_endonuc-II-like"/>
</dbReference>
<feature type="domain" description="PD-(D/E)XK endonuclease-like" evidence="1">
    <location>
        <begin position="3"/>
        <end position="162"/>
    </location>
</feature>
<feature type="non-terminal residue" evidence="2">
    <location>
        <position position="163"/>
    </location>
</feature>
<dbReference type="SUPFAM" id="SSF52980">
    <property type="entry name" value="Restriction endonuclease-like"/>
    <property type="match status" value="1"/>
</dbReference>
<dbReference type="Gene3D" id="3.90.320.10">
    <property type="match status" value="1"/>
</dbReference>
<reference evidence="2" key="1">
    <citation type="submission" date="2018-05" db="EMBL/GenBank/DDBJ databases">
        <authorList>
            <person name="Lanie J.A."/>
            <person name="Ng W.-L."/>
            <person name="Kazmierczak K.M."/>
            <person name="Andrzejewski T.M."/>
            <person name="Davidsen T.M."/>
            <person name="Wayne K.J."/>
            <person name="Tettelin H."/>
            <person name="Glass J.I."/>
            <person name="Rusch D."/>
            <person name="Podicherti R."/>
            <person name="Tsui H.-C.T."/>
            <person name="Winkler M.E."/>
        </authorList>
    </citation>
    <scope>NUCLEOTIDE SEQUENCE</scope>
</reference>
<dbReference type="EMBL" id="UINC01108363">
    <property type="protein sequence ID" value="SVC74400.1"/>
    <property type="molecule type" value="Genomic_DNA"/>
</dbReference>
<sequence>MASFRQCPLKFKYNKIDKIPDPSGKEALMGNFVHDVLEELYKVEPMDRTQDRAKVLAREMWGSGNWEKRVKPLVPDVEEYRMFRWKAWWCIENLWKIENPEEIEPDGLEFELNGEVSGVRLKGFIDRFTMGEDGEVVISDYKTGKVPREEYVDDRFLQLRIYG</sequence>
<accession>A0A382PNQ1</accession>